<proteinExistence type="predicted"/>
<dbReference type="OrthoDB" id="496746at2759"/>
<dbReference type="InParanoid" id="A0A090M5T6"/>
<evidence type="ECO:0000313" key="2">
    <source>
        <dbReference type="EMBL" id="CEF97459.1"/>
    </source>
</evidence>
<dbReference type="RefSeq" id="XP_022838705.1">
    <property type="nucleotide sequence ID" value="XM_022984430.1"/>
</dbReference>
<gene>
    <name evidence="2" type="ORF">OT_ostta04g00940</name>
</gene>
<name>A0A090M5T6_OSTTA</name>
<protein>
    <submittedName>
        <fullName evidence="2">Histone methylation DOT1</fullName>
    </submittedName>
</protein>
<dbReference type="InterPro" id="IPR029063">
    <property type="entry name" value="SAM-dependent_MTases_sf"/>
</dbReference>
<feature type="domain" description="DOT1" evidence="1">
    <location>
        <begin position="112"/>
        <end position="221"/>
    </location>
</feature>
<organism evidence="2 3">
    <name type="scientific">Ostreococcus tauri</name>
    <name type="common">Marine green alga</name>
    <dbReference type="NCBI Taxonomy" id="70448"/>
    <lineage>
        <taxon>Eukaryota</taxon>
        <taxon>Viridiplantae</taxon>
        <taxon>Chlorophyta</taxon>
        <taxon>Mamiellophyceae</taxon>
        <taxon>Mamiellales</taxon>
        <taxon>Bathycoccaceae</taxon>
        <taxon>Ostreococcus</taxon>
    </lineage>
</organism>
<dbReference type="EMBL" id="CAID01000004">
    <property type="protein sequence ID" value="CEF97459.1"/>
    <property type="molecule type" value="Genomic_DNA"/>
</dbReference>
<dbReference type="STRING" id="70448.A0A090M5T6"/>
<reference evidence="3" key="1">
    <citation type="journal article" date="2006" name="Proc. Natl. Acad. Sci. U.S.A.">
        <title>Genome analysis of the smallest free-living eukaryote Ostreococcus tauri unveils many unique features.</title>
        <authorList>
            <person name="Derelle E."/>
            <person name="Ferraz C."/>
            <person name="Rombauts S."/>
            <person name="Rouze P."/>
            <person name="Worden A.Z."/>
            <person name="Robbens S."/>
            <person name="Partensky F."/>
            <person name="Degroeve S."/>
            <person name="Echeynie S."/>
            <person name="Cooke R."/>
            <person name="Saeys Y."/>
            <person name="Wuyts J."/>
            <person name="Jabbari K."/>
            <person name="Bowler C."/>
            <person name="Panaud O."/>
            <person name="Piegu B."/>
            <person name="Ball S.G."/>
            <person name="Ral J.-P."/>
            <person name="Bouget F.-Y."/>
            <person name="Piganeau G."/>
            <person name="De Baets B."/>
            <person name="Picard A."/>
            <person name="Delseny M."/>
            <person name="Demaille J."/>
            <person name="Van de Peer Y."/>
            <person name="Moreau H."/>
        </authorList>
    </citation>
    <scope>NUCLEOTIDE SEQUENCE [LARGE SCALE GENOMIC DNA]</scope>
    <source>
        <strain evidence="3">OTTH 0595 / CCAP 157/2 / RCC745</strain>
    </source>
</reference>
<dbReference type="Gene3D" id="3.40.50.150">
    <property type="entry name" value="Vaccinia Virus protein VP39"/>
    <property type="match status" value="1"/>
</dbReference>
<dbReference type="Proteomes" id="UP000009170">
    <property type="component" value="Unassembled WGS sequence"/>
</dbReference>
<keyword evidence="3" id="KW-1185">Reference proteome</keyword>
<dbReference type="SUPFAM" id="SSF53335">
    <property type="entry name" value="S-adenosyl-L-methionine-dependent methyltransferases"/>
    <property type="match status" value="1"/>
</dbReference>
<dbReference type="GO" id="GO:0031151">
    <property type="term" value="F:histone H3K79 methyltransferase activity"/>
    <property type="evidence" value="ECO:0007669"/>
    <property type="project" value="InterPro"/>
</dbReference>
<reference evidence="2 3" key="2">
    <citation type="journal article" date="2014" name="BMC Genomics">
        <title>An improved genome of the model marine alga Ostreococcus tauri unfolds by assessing Illumina de novo assemblies.</title>
        <authorList>
            <person name="Blanc-Mathieu R."/>
            <person name="Verhelst B."/>
            <person name="Derelle E."/>
            <person name="Rombauts S."/>
            <person name="Bouget F.Y."/>
            <person name="Carre I."/>
            <person name="Chateau A."/>
            <person name="Eyre-Walker A."/>
            <person name="Grimsley N."/>
            <person name="Moreau H."/>
            <person name="Piegu B."/>
            <person name="Rivals E."/>
            <person name="Schackwitz W."/>
            <person name="Van de Peer Y."/>
            <person name="Piganeau G."/>
        </authorList>
    </citation>
    <scope>NUCLEOTIDE SEQUENCE [LARGE SCALE GENOMIC DNA]</scope>
    <source>
        <strain evidence="3">OTTH 0595 / CCAP 157/2 / RCC745</strain>
    </source>
</reference>
<dbReference type="KEGG" id="ota:OT_ostta04g00940"/>
<accession>A0A090M5T6</accession>
<dbReference type="InterPro" id="IPR025789">
    <property type="entry name" value="DOT1_dom"/>
</dbReference>
<comment type="caution">
    <text evidence="2">The sequence shown here is derived from an EMBL/GenBank/DDBJ whole genome shotgun (WGS) entry which is preliminary data.</text>
</comment>
<evidence type="ECO:0000259" key="1">
    <source>
        <dbReference type="Pfam" id="PF08123"/>
    </source>
</evidence>
<dbReference type="GeneID" id="9834313"/>
<dbReference type="AlphaFoldDB" id="A0A090M5T6"/>
<dbReference type="Pfam" id="PF08123">
    <property type="entry name" value="DOT1"/>
    <property type="match status" value="1"/>
</dbReference>
<evidence type="ECO:0000313" key="3">
    <source>
        <dbReference type="Proteomes" id="UP000009170"/>
    </source>
</evidence>
<sequence length="253" mass="27434">MSTLESLRSLVANGVAKRFDLRAWSSTSACDVGTSAVDRLEHVFSQARPDALKLMVMESLQGTAQADADVSVYGETVVRPFVDFLTKRCRDLALERGKARVGGDAATTGTLRFHDLGSGAGKSVLTAALCSHFSECRGIELLPCLHAVARCLVEDFHRDVAPRDDGSTPRASVELGDVFENDSWLASDVVFCNCVTWDDVTMTRLAAMAENMSPGSLFVTVLAPLESASFEVVAEDEIDFSWGTVEAIVHRRR</sequence>